<keyword evidence="2" id="KW-1185">Reference proteome</keyword>
<gene>
    <name evidence="1" type="ORF">STCU_10975</name>
</gene>
<dbReference type="SUPFAM" id="SSF47391">
    <property type="entry name" value="Dimerization-anchoring domain of cAMP-dependent PK regulatory subunit"/>
    <property type="match status" value="1"/>
</dbReference>
<dbReference type="AlphaFoldDB" id="S9TFH5"/>
<dbReference type="EMBL" id="ATMH01010863">
    <property type="protein sequence ID" value="EPY16822.1"/>
    <property type="molecule type" value="Genomic_DNA"/>
</dbReference>
<dbReference type="Gene3D" id="1.20.890.10">
    <property type="entry name" value="cAMP-dependent protein kinase regulatory subunit, dimerization-anchoring domain"/>
    <property type="match status" value="1"/>
</dbReference>
<sequence>MDPSVQERSVDDWIFKEDFNYEGRVRIEKHKDELEASYQQYIAQHPEINAVLHDIMLHLLSHKPDRPLEAINAYVRSRQGI</sequence>
<dbReference type="Proteomes" id="UP000015354">
    <property type="component" value="Unassembled WGS sequence"/>
</dbReference>
<dbReference type="OrthoDB" id="6334211at2759"/>
<evidence type="ECO:0000313" key="1">
    <source>
        <dbReference type="EMBL" id="EPY16822.1"/>
    </source>
</evidence>
<organism evidence="1 2">
    <name type="scientific">Strigomonas culicis</name>
    <dbReference type="NCBI Taxonomy" id="28005"/>
    <lineage>
        <taxon>Eukaryota</taxon>
        <taxon>Discoba</taxon>
        <taxon>Euglenozoa</taxon>
        <taxon>Kinetoplastea</taxon>
        <taxon>Metakinetoplastina</taxon>
        <taxon>Trypanosomatida</taxon>
        <taxon>Trypanosomatidae</taxon>
        <taxon>Strigomonadinae</taxon>
        <taxon>Strigomonas</taxon>
    </lineage>
</organism>
<proteinExistence type="predicted"/>
<accession>S9TFH5</accession>
<protein>
    <submittedName>
        <fullName evidence="1">Uncharacterized protein</fullName>
    </submittedName>
</protein>
<evidence type="ECO:0000313" key="2">
    <source>
        <dbReference type="Proteomes" id="UP000015354"/>
    </source>
</evidence>
<reference evidence="1 2" key="1">
    <citation type="journal article" date="2013" name="PLoS ONE">
        <title>Predicting the Proteins of Angomonas deanei, Strigomonas culicis and Their Respective Endosymbionts Reveals New Aspects of the Trypanosomatidae Family.</title>
        <authorList>
            <person name="Motta M.C."/>
            <person name="Martins A.C."/>
            <person name="de Souza S.S."/>
            <person name="Catta-Preta C.M."/>
            <person name="Silva R."/>
            <person name="Klein C.C."/>
            <person name="de Almeida L.G."/>
            <person name="de Lima Cunha O."/>
            <person name="Ciapina L.P."/>
            <person name="Brocchi M."/>
            <person name="Colabardini A.C."/>
            <person name="de Araujo Lima B."/>
            <person name="Machado C.R."/>
            <person name="de Almeida Soares C.M."/>
            <person name="Probst C.M."/>
            <person name="de Menezes C.B."/>
            <person name="Thompson C.E."/>
            <person name="Bartholomeu D.C."/>
            <person name="Gradia D.F."/>
            <person name="Pavoni D.P."/>
            <person name="Grisard E.C."/>
            <person name="Fantinatti-Garboggini F."/>
            <person name="Marchini F.K."/>
            <person name="Rodrigues-Luiz G.F."/>
            <person name="Wagner G."/>
            <person name="Goldman G.H."/>
            <person name="Fietto J.L."/>
            <person name="Elias M.C."/>
            <person name="Goldman M.H."/>
            <person name="Sagot M.F."/>
            <person name="Pereira M."/>
            <person name="Stoco P.H."/>
            <person name="de Mendonca-Neto R.P."/>
            <person name="Teixeira S.M."/>
            <person name="Maciel T.E."/>
            <person name="de Oliveira Mendes T.A."/>
            <person name="Urmenyi T.P."/>
            <person name="de Souza W."/>
            <person name="Schenkman S."/>
            <person name="de Vasconcelos A.T."/>
        </authorList>
    </citation>
    <scope>NUCLEOTIDE SEQUENCE [LARGE SCALE GENOMIC DNA]</scope>
</reference>
<comment type="caution">
    <text evidence="1">The sequence shown here is derived from an EMBL/GenBank/DDBJ whole genome shotgun (WGS) entry which is preliminary data.</text>
</comment>
<name>S9TFH5_9TRYP</name>